<dbReference type="EMBL" id="CYRY02015449">
    <property type="protein sequence ID" value="VCW85448.1"/>
    <property type="molecule type" value="Genomic_DNA"/>
</dbReference>
<sequence>MGIGTGQKGKPHKRCLGKAGGVSNVAQHAVGTMETNEGRGRFLLREFMCMSSTLGAQRARRAS</sequence>
<organism evidence="1 2">
    <name type="scientific">Gulo gulo</name>
    <name type="common">Wolverine</name>
    <name type="synonym">Gluton</name>
    <dbReference type="NCBI Taxonomy" id="48420"/>
    <lineage>
        <taxon>Eukaryota</taxon>
        <taxon>Metazoa</taxon>
        <taxon>Chordata</taxon>
        <taxon>Craniata</taxon>
        <taxon>Vertebrata</taxon>
        <taxon>Euteleostomi</taxon>
        <taxon>Mammalia</taxon>
        <taxon>Eutheria</taxon>
        <taxon>Laurasiatheria</taxon>
        <taxon>Carnivora</taxon>
        <taxon>Caniformia</taxon>
        <taxon>Musteloidea</taxon>
        <taxon>Mustelidae</taxon>
        <taxon>Guloninae</taxon>
        <taxon>Gulo</taxon>
    </lineage>
</organism>
<comment type="caution">
    <text evidence="1">The sequence shown here is derived from an EMBL/GenBank/DDBJ whole genome shotgun (WGS) entry which is preliminary data.</text>
</comment>
<dbReference type="Proteomes" id="UP000269945">
    <property type="component" value="Unassembled WGS sequence"/>
</dbReference>
<dbReference type="InterPro" id="IPR001147">
    <property type="entry name" value="Ribosomal_eL21"/>
</dbReference>
<dbReference type="Pfam" id="PF01157">
    <property type="entry name" value="Ribosomal_L21e"/>
    <property type="match status" value="1"/>
</dbReference>
<reference evidence="1 2" key="1">
    <citation type="submission" date="2018-10" db="EMBL/GenBank/DDBJ databases">
        <authorList>
            <person name="Ekblom R."/>
            <person name="Jareborg N."/>
        </authorList>
    </citation>
    <scope>NUCLEOTIDE SEQUENCE [LARGE SCALE GENOMIC DNA]</scope>
    <source>
        <tissue evidence="1">Muscle</tissue>
    </source>
</reference>
<evidence type="ECO:0000313" key="2">
    <source>
        <dbReference type="Proteomes" id="UP000269945"/>
    </source>
</evidence>
<protein>
    <submittedName>
        <fullName evidence="1">Uncharacterized protein</fullName>
    </submittedName>
</protein>
<gene>
    <name evidence="1" type="ORF">BN2614_LOCUS1</name>
</gene>
<keyword evidence="2" id="KW-1185">Reference proteome</keyword>
<proteinExistence type="predicted"/>
<name>A0A9X9LTA0_GULGU</name>
<accession>A0A9X9LTA0</accession>
<evidence type="ECO:0000313" key="1">
    <source>
        <dbReference type="EMBL" id="VCW85448.1"/>
    </source>
</evidence>
<dbReference type="AlphaFoldDB" id="A0A9X9LTA0"/>